<dbReference type="InterPro" id="IPR038358">
    <property type="entry name" value="VPS28_N_sf"/>
</dbReference>
<dbReference type="Pfam" id="PF03997">
    <property type="entry name" value="VPS28"/>
    <property type="match status" value="1"/>
</dbReference>
<dbReference type="InterPro" id="IPR017898">
    <property type="entry name" value="VPS28_N"/>
</dbReference>
<accession>A0A836CDG2</accession>
<dbReference type="SUPFAM" id="SSF140111">
    <property type="entry name" value="Endosomal sorting complex assembly domain"/>
    <property type="match status" value="1"/>
</dbReference>
<dbReference type="Gene3D" id="1.20.1440.200">
    <property type="match status" value="1"/>
</dbReference>
<dbReference type="OrthoDB" id="2671at2759"/>
<comment type="caution">
    <text evidence="9">The sequence shown here is derived from an EMBL/GenBank/DDBJ whole genome shotgun (WGS) entry which is preliminary data.</text>
</comment>
<keyword evidence="4 5" id="KW-0653">Protein transport</keyword>
<dbReference type="PROSITE" id="PS51310">
    <property type="entry name" value="VPS28_C"/>
    <property type="match status" value="1"/>
</dbReference>
<dbReference type="PIRSF" id="PIRSF017535">
    <property type="entry name" value="VPS28"/>
    <property type="match status" value="1"/>
</dbReference>
<dbReference type="GO" id="GO:0000813">
    <property type="term" value="C:ESCRT I complex"/>
    <property type="evidence" value="ECO:0007669"/>
    <property type="project" value="UniProtKB-UniRule"/>
</dbReference>
<evidence type="ECO:0000256" key="6">
    <source>
        <dbReference type="PROSITE-ProRule" id="PRU00642"/>
    </source>
</evidence>
<dbReference type="SUPFAM" id="SSF140427">
    <property type="entry name" value="VPS28 C-terminal domain-like"/>
    <property type="match status" value="1"/>
</dbReference>
<evidence type="ECO:0000256" key="2">
    <source>
        <dbReference type="ARBA" id="ARBA00022448"/>
    </source>
</evidence>
<dbReference type="GO" id="GO:0043328">
    <property type="term" value="P:protein transport to vacuole involved in ubiquitin-dependent protein catabolic process via the multivesicular body sorting pathway"/>
    <property type="evidence" value="ECO:0007669"/>
    <property type="project" value="TreeGrafter"/>
</dbReference>
<evidence type="ECO:0000256" key="1">
    <source>
        <dbReference type="ARBA" id="ARBA00004177"/>
    </source>
</evidence>
<evidence type="ECO:0000256" key="3">
    <source>
        <dbReference type="ARBA" id="ARBA00022753"/>
    </source>
</evidence>
<name>A0A836CDG2_9STRA</name>
<dbReference type="Gene3D" id="1.20.120.1130">
    <property type="match status" value="1"/>
</dbReference>
<gene>
    <name evidence="9" type="ORF">JKP88DRAFT_186293</name>
</gene>
<dbReference type="GO" id="GO:0044877">
    <property type="term" value="F:protein-containing complex binding"/>
    <property type="evidence" value="ECO:0007669"/>
    <property type="project" value="TreeGrafter"/>
</dbReference>
<dbReference type="Proteomes" id="UP000664859">
    <property type="component" value="Unassembled WGS sequence"/>
</dbReference>
<keyword evidence="3 5" id="KW-0967">Endosome</keyword>
<dbReference type="InterPro" id="IPR037206">
    <property type="entry name" value="VPS28_C_sf"/>
</dbReference>
<comment type="subcellular location">
    <subcellularLocation>
        <location evidence="1">Endosome</location>
    </subcellularLocation>
</comment>
<sequence length="246" mass="27981">MAASPPAYADLQQIPPQPRQTVLREYSSFGEEEELSLHNNTPKERKKWDQLAEFFAIIKTVEHLENARIKNAIGRDEYTSRCSDLIAQFKDAESTLVSEGHITNTSAFIVEFQMDVPYAMERLVKYGVPATVLHRNHDEHDAISRARQAAETTQCFITAMDALKLDQRAVDEVQPLISDVMDRLNKCEGLPEGFEGVKTMRAWLITFNGLRASDQLDDEQVRQLLHDLDVSYSAFFRFLGDSKRGS</sequence>
<evidence type="ECO:0000259" key="7">
    <source>
        <dbReference type="PROSITE" id="PS51310"/>
    </source>
</evidence>
<keyword evidence="10" id="KW-1185">Reference proteome</keyword>
<evidence type="ECO:0000256" key="5">
    <source>
        <dbReference type="PIRNR" id="PIRNR017535"/>
    </source>
</evidence>
<evidence type="ECO:0000256" key="4">
    <source>
        <dbReference type="ARBA" id="ARBA00022927"/>
    </source>
</evidence>
<dbReference type="PROSITE" id="PS51313">
    <property type="entry name" value="VPS28_N"/>
    <property type="match status" value="1"/>
</dbReference>
<organism evidence="9 10">
    <name type="scientific">Tribonema minus</name>
    <dbReference type="NCBI Taxonomy" id="303371"/>
    <lineage>
        <taxon>Eukaryota</taxon>
        <taxon>Sar</taxon>
        <taxon>Stramenopiles</taxon>
        <taxon>Ochrophyta</taxon>
        <taxon>PX clade</taxon>
        <taxon>Xanthophyceae</taxon>
        <taxon>Tribonematales</taxon>
        <taxon>Tribonemataceae</taxon>
        <taxon>Tribonema</taxon>
    </lineage>
</organism>
<dbReference type="InterPro" id="IPR007143">
    <property type="entry name" value="Vps28"/>
</dbReference>
<comment type="similarity">
    <text evidence="5 6">Belongs to the VPS28 family.</text>
</comment>
<dbReference type="InterPro" id="IPR037202">
    <property type="entry name" value="ESCRT_assembly_dom"/>
</dbReference>
<dbReference type="PANTHER" id="PTHR12937:SF0">
    <property type="entry name" value="VACUOLAR PROTEIN SORTING-ASSOCIATED PROTEIN 28 HOMOLOG"/>
    <property type="match status" value="1"/>
</dbReference>
<feature type="domain" description="VPS28 C-terminal" evidence="7">
    <location>
        <begin position="144"/>
        <end position="240"/>
    </location>
</feature>
<dbReference type="InterPro" id="IPR017899">
    <property type="entry name" value="VPS28_C"/>
</dbReference>
<evidence type="ECO:0000259" key="8">
    <source>
        <dbReference type="PROSITE" id="PS51313"/>
    </source>
</evidence>
<dbReference type="AlphaFoldDB" id="A0A836CDG2"/>
<feature type="domain" description="VPS28 N-terminal" evidence="8">
    <location>
        <begin position="24"/>
        <end position="134"/>
    </location>
</feature>
<dbReference type="EMBL" id="JAFCMP010000246">
    <property type="protein sequence ID" value="KAG5182410.1"/>
    <property type="molecule type" value="Genomic_DNA"/>
</dbReference>
<keyword evidence="2 5" id="KW-0813">Transport</keyword>
<dbReference type="PANTHER" id="PTHR12937">
    <property type="entry name" value="VACUOLAR PROTEIN SORTING 28, ISOFORM 2 VPS28"/>
    <property type="match status" value="1"/>
</dbReference>
<proteinExistence type="inferred from homology"/>
<dbReference type="FunFam" id="1.20.120.1130:FF:000001">
    <property type="entry name" value="Vacuolar protein sorting-associated protein 28 homolog"/>
    <property type="match status" value="1"/>
</dbReference>
<comment type="function">
    <text evidence="5">Component of the ESCRT-I complex (endosomal sorting complex required for transport I), a regulator of vesicular trafficking process.</text>
</comment>
<evidence type="ECO:0000313" key="9">
    <source>
        <dbReference type="EMBL" id="KAG5182410.1"/>
    </source>
</evidence>
<reference evidence="9" key="1">
    <citation type="submission" date="2021-02" db="EMBL/GenBank/DDBJ databases">
        <title>First Annotated Genome of the Yellow-green Alga Tribonema minus.</title>
        <authorList>
            <person name="Mahan K.M."/>
        </authorList>
    </citation>
    <scope>NUCLEOTIDE SEQUENCE</scope>
    <source>
        <strain evidence="9">UTEX B ZZ1240</strain>
    </source>
</reference>
<evidence type="ECO:0000313" key="10">
    <source>
        <dbReference type="Proteomes" id="UP000664859"/>
    </source>
</evidence>
<protein>
    <recommendedName>
        <fullName evidence="5">Vacuolar protein sorting-associated protein 28 homolog</fullName>
    </recommendedName>
</protein>